<proteinExistence type="predicted"/>
<organism evidence="2 3">
    <name type="scientific">Anabarilius grahami</name>
    <name type="common">Kanglang fish</name>
    <name type="synonym">Barilius grahami</name>
    <dbReference type="NCBI Taxonomy" id="495550"/>
    <lineage>
        <taxon>Eukaryota</taxon>
        <taxon>Metazoa</taxon>
        <taxon>Chordata</taxon>
        <taxon>Craniata</taxon>
        <taxon>Vertebrata</taxon>
        <taxon>Euteleostomi</taxon>
        <taxon>Actinopterygii</taxon>
        <taxon>Neopterygii</taxon>
        <taxon>Teleostei</taxon>
        <taxon>Ostariophysi</taxon>
        <taxon>Cypriniformes</taxon>
        <taxon>Xenocyprididae</taxon>
        <taxon>Xenocypridinae</taxon>
        <taxon>Xenocypridinae incertae sedis</taxon>
        <taxon>Anabarilius</taxon>
    </lineage>
</organism>
<name>A0A3N0XXB6_ANAGA</name>
<accession>A0A3N0XXB6</accession>
<dbReference type="EMBL" id="RJVU01059333">
    <property type="protein sequence ID" value="ROJ78712.1"/>
    <property type="molecule type" value="Genomic_DNA"/>
</dbReference>
<comment type="caution">
    <text evidence="2">The sequence shown here is derived from an EMBL/GenBank/DDBJ whole genome shotgun (WGS) entry which is preliminary data.</text>
</comment>
<evidence type="ECO:0000256" key="1">
    <source>
        <dbReference type="SAM" id="MobiDB-lite"/>
    </source>
</evidence>
<reference evidence="2 3" key="1">
    <citation type="submission" date="2018-10" db="EMBL/GenBank/DDBJ databases">
        <title>Genome assembly for a Yunnan-Guizhou Plateau 3E fish, Anabarilius grahami (Regan), and its evolutionary and genetic applications.</title>
        <authorList>
            <person name="Jiang W."/>
        </authorList>
    </citation>
    <scope>NUCLEOTIDE SEQUENCE [LARGE SCALE GENOMIC DNA]</scope>
    <source>
        <strain evidence="2">AG-KIZ</strain>
        <tissue evidence="2">Muscle</tissue>
    </source>
</reference>
<keyword evidence="3" id="KW-1185">Reference proteome</keyword>
<protein>
    <submittedName>
        <fullName evidence="2">Uncharacterized protein</fullName>
    </submittedName>
</protein>
<evidence type="ECO:0000313" key="3">
    <source>
        <dbReference type="Proteomes" id="UP000281406"/>
    </source>
</evidence>
<gene>
    <name evidence="2" type="ORF">DPX16_15237</name>
</gene>
<dbReference type="AlphaFoldDB" id="A0A3N0XXB6"/>
<dbReference type="Proteomes" id="UP000281406">
    <property type="component" value="Unassembled WGS sequence"/>
</dbReference>
<sequence length="131" mass="14264">MKQNPLLWSGIAYPSGTSPFGPLRRYSQTVSALESTMLHDGAGSLPTLKMEASEKRATQQHQTQAPLQERVPCDTGPTSIQFFYSPVNYLKPPLVYRFQVLHPNAGSVLSDAVHMSSTTHACDADPGAGQY</sequence>
<evidence type="ECO:0000313" key="2">
    <source>
        <dbReference type="EMBL" id="ROJ78712.1"/>
    </source>
</evidence>
<feature type="region of interest" description="Disordered" evidence="1">
    <location>
        <begin position="50"/>
        <end position="71"/>
    </location>
</feature>